<proteinExistence type="inferred from homology"/>
<keyword evidence="6" id="KW-0813">Transport</keyword>
<dbReference type="InterPro" id="IPR007274">
    <property type="entry name" value="Cop_transporter"/>
</dbReference>
<feature type="transmembrane region" description="Helical" evidence="6">
    <location>
        <begin position="131"/>
        <end position="157"/>
    </location>
</feature>
<dbReference type="EMBL" id="KV426221">
    <property type="protein sequence ID" value="KZV84515.1"/>
    <property type="molecule type" value="Genomic_DNA"/>
</dbReference>
<comment type="subcellular location">
    <subcellularLocation>
        <location evidence="1 6">Membrane</location>
        <topology evidence="1 6">Multi-pass membrane protein</topology>
    </subcellularLocation>
</comment>
<keyword evidence="6" id="KW-0187">Copper transport</keyword>
<evidence type="ECO:0000256" key="1">
    <source>
        <dbReference type="ARBA" id="ARBA00004141"/>
    </source>
</evidence>
<dbReference type="GO" id="GO:0016020">
    <property type="term" value="C:membrane"/>
    <property type="evidence" value="ECO:0007669"/>
    <property type="project" value="UniProtKB-SubCell"/>
</dbReference>
<dbReference type="GO" id="GO:0005375">
    <property type="term" value="F:copper ion transmembrane transporter activity"/>
    <property type="evidence" value="ECO:0007669"/>
    <property type="project" value="UniProtKB-UniRule"/>
</dbReference>
<keyword evidence="5 6" id="KW-0472">Membrane</keyword>
<keyword evidence="8" id="KW-1185">Reference proteome</keyword>
<dbReference type="InParanoid" id="A0A165DH28"/>
<feature type="transmembrane region" description="Helical" evidence="6">
    <location>
        <begin position="49"/>
        <end position="67"/>
    </location>
</feature>
<dbReference type="OrthoDB" id="161814at2759"/>
<dbReference type="PANTHER" id="PTHR12483">
    <property type="entry name" value="SOLUTE CARRIER FAMILY 31 COPPER TRANSPORTERS"/>
    <property type="match status" value="1"/>
</dbReference>
<dbReference type="AlphaFoldDB" id="A0A165DH28"/>
<dbReference type="PANTHER" id="PTHR12483:SF73">
    <property type="entry name" value="COPPER TRANSPORT PROTEIN CTR3"/>
    <property type="match status" value="1"/>
</dbReference>
<evidence type="ECO:0000256" key="5">
    <source>
        <dbReference type="ARBA" id="ARBA00023136"/>
    </source>
</evidence>
<dbReference type="STRING" id="1314781.A0A165DH28"/>
<evidence type="ECO:0000256" key="6">
    <source>
        <dbReference type="RuleBase" id="RU367022"/>
    </source>
</evidence>
<dbReference type="FunCoup" id="A0A165DH28">
    <property type="interactions" value="15"/>
</dbReference>
<comment type="similarity">
    <text evidence="2 6">Belongs to the copper transporter (Ctr) (TC 1.A.56) family. SLC31A subfamily.</text>
</comment>
<dbReference type="Proteomes" id="UP000077266">
    <property type="component" value="Unassembled WGS sequence"/>
</dbReference>
<keyword evidence="4 6" id="KW-1133">Transmembrane helix</keyword>
<evidence type="ECO:0000313" key="8">
    <source>
        <dbReference type="Proteomes" id="UP000077266"/>
    </source>
</evidence>
<reference evidence="7 8" key="1">
    <citation type="journal article" date="2016" name="Mol. Biol. Evol.">
        <title>Comparative Genomics of Early-Diverging Mushroom-Forming Fungi Provides Insights into the Origins of Lignocellulose Decay Capabilities.</title>
        <authorList>
            <person name="Nagy L.G."/>
            <person name="Riley R."/>
            <person name="Tritt A."/>
            <person name="Adam C."/>
            <person name="Daum C."/>
            <person name="Floudas D."/>
            <person name="Sun H."/>
            <person name="Yadav J.S."/>
            <person name="Pangilinan J."/>
            <person name="Larsson K.H."/>
            <person name="Matsuura K."/>
            <person name="Barry K."/>
            <person name="Labutti K."/>
            <person name="Kuo R."/>
            <person name="Ohm R.A."/>
            <person name="Bhattacharya S.S."/>
            <person name="Shirouzu T."/>
            <person name="Yoshinaga Y."/>
            <person name="Martin F.M."/>
            <person name="Grigoriev I.V."/>
            <person name="Hibbett D.S."/>
        </authorList>
    </citation>
    <scope>NUCLEOTIDE SEQUENCE [LARGE SCALE GENOMIC DNA]</scope>
    <source>
        <strain evidence="7 8">HHB12029</strain>
    </source>
</reference>
<accession>A0A165DH28</accession>
<evidence type="ECO:0000256" key="2">
    <source>
        <dbReference type="ARBA" id="ARBA00006921"/>
    </source>
</evidence>
<keyword evidence="6" id="KW-0186">Copper</keyword>
<organism evidence="7 8">
    <name type="scientific">Exidia glandulosa HHB12029</name>
    <dbReference type="NCBI Taxonomy" id="1314781"/>
    <lineage>
        <taxon>Eukaryota</taxon>
        <taxon>Fungi</taxon>
        <taxon>Dikarya</taxon>
        <taxon>Basidiomycota</taxon>
        <taxon>Agaricomycotina</taxon>
        <taxon>Agaricomycetes</taxon>
        <taxon>Auriculariales</taxon>
        <taxon>Exidiaceae</taxon>
        <taxon>Exidia</taxon>
    </lineage>
</organism>
<gene>
    <name evidence="7" type="ORF">EXIGLDRAFT_624110</name>
</gene>
<evidence type="ECO:0000256" key="4">
    <source>
        <dbReference type="ARBA" id="ARBA00022989"/>
    </source>
</evidence>
<name>A0A165DH28_EXIGL</name>
<keyword evidence="3 6" id="KW-0812">Transmembrane</keyword>
<dbReference type="Pfam" id="PF04145">
    <property type="entry name" value="Ctr"/>
    <property type="match status" value="1"/>
</dbReference>
<evidence type="ECO:0000313" key="7">
    <source>
        <dbReference type="EMBL" id="KZV84515.1"/>
    </source>
</evidence>
<keyword evidence="6" id="KW-0406">Ion transport</keyword>
<protein>
    <recommendedName>
        <fullName evidence="6">Copper transport protein</fullName>
    </recommendedName>
</protein>
<sequence>MDMGSDANSTASDSMSMGGMDCKISMLWNWNTVDACFISKDWHITSKGMFAGTVIAIFFLVILVELVRRLAREYDRKIARDAAAFDARLMNSTAVGSDAKLAAVEGAPLATIARPIRQAVRSTLYMVQFGAGYMLMLLAMYYNGYILIFGIFFGAWAGHFLTAWDTVGHGEAVAKDCCC</sequence>
<evidence type="ECO:0000256" key="3">
    <source>
        <dbReference type="ARBA" id="ARBA00022692"/>
    </source>
</evidence>